<dbReference type="GO" id="GO:0015074">
    <property type="term" value="P:DNA integration"/>
    <property type="evidence" value="ECO:0007669"/>
    <property type="project" value="InterPro"/>
</dbReference>
<evidence type="ECO:0008006" key="3">
    <source>
        <dbReference type="Google" id="ProtNLM"/>
    </source>
</evidence>
<dbReference type="EMBL" id="BARV01007687">
    <property type="protein sequence ID" value="GAI11347.1"/>
    <property type="molecule type" value="Genomic_DNA"/>
</dbReference>
<evidence type="ECO:0000256" key="1">
    <source>
        <dbReference type="ARBA" id="ARBA00023172"/>
    </source>
</evidence>
<evidence type="ECO:0000313" key="2">
    <source>
        <dbReference type="EMBL" id="GAI11347.1"/>
    </source>
</evidence>
<comment type="caution">
    <text evidence="2">The sequence shown here is derived from an EMBL/GenBank/DDBJ whole genome shotgun (WGS) entry which is preliminary data.</text>
</comment>
<dbReference type="SUPFAM" id="SSF56349">
    <property type="entry name" value="DNA breaking-rejoining enzymes"/>
    <property type="match status" value="1"/>
</dbReference>
<accession>X1KW85</accession>
<sequence>MPDIDFDNRAIVIKVQKMRKKDGKAIERRRVVPIDQGTLDMVKEYLEWRKQFPYAGEFRFGFISSIIRLLSRHTPHISAG</sequence>
<dbReference type="InterPro" id="IPR011010">
    <property type="entry name" value="DNA_brk_join_enz"/>
</dbReference>
<dbReference type="Gene3D" id="1.10.443.10">
    <property type="entry name" value="Intergrase catalytic core"/>
    <property type="match status" value="1"/>
</dbReference>
<name>X1KW85_9ZZZZ</name>
<gene>
    <name evidence="2" type="ORF">S06H3_15607</name>
</gene>
<proteinExistence type="predicted"/>
<dbReference type="GO" id="GO:0003677">
    <property type="term" value="F:DNA binding"/>
    <property type="evidence" value="ECO:0007669"/>
    <property type="project" value="InterPro"/>
</dbReference>
<protein>
    <recommendedName>
        <fullName evidence="3">Tyr recombinase domain-containing protein</fullName>
    </recommendedName>
</protein>
<dbReference type="InterPro" id="IPR013762">
    <property type="entry name" value="Integrase-like_cat_sf"/>
</dbReference>
<keyword evidence="1" id="KW-0233">DNA recombination</keyword>
<dbReference type="GO" id="GO:0006310">
    <property type="term" value="P:DNA recombination"/>
    <property type="evidence" value="ECO:0007669"/>
    <property type="project" value="UniProtKB-KW"/>
</dbReference>
<reference evidence="2" key="1">
    <citation type="journal article" date="2014" name="Front. Microbiol.">
        <title>High frequency of phylogenetically diverse reductive dehalogenase-homologous genes in deep subseafloor sedimentary metagenomes.</title>
        <authorList>
            <person name="Kawai M."/>
            <person name="Futagami T."/>
            <person name="Toyoda A."/>
            <person name="Takaki Y."/>
            <person name="Nishi S."/>
            <person name="Hori S."/>
            <person name="Arai W."/>
            <person name="Tsubouchi T."/>
            <person name="Morono Y."/>
            <person name="Uchiyama I."/>
            <person name="Ito T."/>
            <person name="Fujiyama A."/>
            <person name="Inagaki F."/>
            <person name="Takami H."/>
        </authorList>
    </citation>
    <scope>NUCLEOTIDE SEQUENCE</scope>
    <source>
        <strain evidence="2">Expedition CK06-06</strain>
    </source>
</reference>
<dbReference type="AlphaFoldDB" id="X1KW85"/>
<organism evidence="2">
    <name type="scientific">marine sediment metagenome</name>
    <dbReference type="NCBI Taxonomy" id="412755"/>
    <lineage>
        <taxon>unclassified sequences</taxon>
        <taxon>metagenomes</taxon>
        <taxon>ecological metagenomes</taxon>
    </lineage>
</organism>